<feature type="domain" description="tRNA (32-2'-O)-methyltransferase regulator THADA-like C-terminal TPR repeats region" evidence="5">
    <location>
        <begin position="1180"/>
        <end position="1310"/>
    </location>
</feature>
<dbReference type="PANTHER" id="PTHR14387">
    <property type="entry name" value="THADA/DEATH RECEPTOR INTERACTING PROTEIN"/>
    <property type="match status" value="1"/>
</dbReference>
<gene>
    <name evidence="6" type="ORF">DERP_011824</name>
</gene>
<feature type="compositionally biased region" description="Acidic residues" evidence="2">
    <location>
        <begin position="1167"/>
        <end position="1181"/>
    </location>
</feature>
<feature type="region of interest" description="Disordered" evidence="2">
    <location>
        <begin position="1155"/>
        <end position="1181"/>
    </location>
</feature>
<dbReference type="PANTHER" id="PTHR14387:SF0">
    <property type="entry name" value="DUF2428 DOMAIN-CONTAINING PROTEIN"/>
    <property type="match status" value="1"/>
</dbReference>
<dbReference type="Pfam" id="PF25150">
    <property type="entry name" value="TPR_Trm732"/>
    <property type="match status" value="1"/>
</dbReference>
<feature type="domain" description="DUF2428" evidence="3">
    <location>
        <begin position="817"/>
        <end position="1131"/>
    </location>
</feature>
<dbReference type="Pfam" id="PF10350">
    <property type="entry name" value="DUF2428"/>
    <property type="match status" value="1"/>
</dbReference>
<dbReference type="Pfam" id="PF25151">
    <property type="entry name" value="TPR_Trm732_C"/>
    <property type="match status" value="1"/>
</dbReference>
<reference evidence="6 7" key="1">
    <citation type="journal article" date="2018" name="J. Allergy Clin. Immunol.">
        <title>High-quality assembly of Dermatophagoides pteronyssinus genome and transcriptome reveals a wide range of novel allergens.</title>
        <authorList>
            <person name="Liu X.Y."/>
            <person name="Yang K.Y."/>
            <person name="Wang M.Q."/>
            <person name="Kwok J.S."/>
            <person name="Zeng X."/>
            <person name="Yang Z."/>
            <person name="Xiao X.J."/>
            <person name="Lau C.P."/>
            <person name="Li Y."/>
            <person name="Huang Z.M."/>
            <person name="Ba J.G."/>
            <person name="Yim A.K."/>
            <person name="Ouyang C.Y."/>
            <person name="Ngai S.M."/>
            <person name="Chan T.F."/>
            <person name="Leung E.L."/>
            <person name="Liu L."/>
            <person name="Liu Z.G."/>
            <person name="Tsui S.K."/>
        </authorList>
    </citation>
    <scope>NUCLEOTIDE SEQUENCE [LARGE SCALE GENOMIC DNA]</scope>
    <source>
        <strain evidence="6">Derp</strain>
    </source>
</reference>
<name>A0ABQ8JS32_DERPT</name>
<evidence type="ECO:0000256" key="1">
    <source>
        <dbReference type="ARBA" id="ARBA00022694"/>
    </source>
</evidence>
<comment type="caution">
    <text evidence="6">The sequence shown here is derived from an EMBL/GenBank/DDBJ whole genome shotgun (WGS) entry which is preliminary data.</text>
</comment>
<dbReference type="Proteomes" id="UP000887458">
    <property type="component" value="Unassembled WGS sequence"/>
</dbReference>
<sequence length="1654" mass="193931">MFNLPGSRKNNGQKTMMKKLIKKTKHLTLIDNENFGKILSSFQIFFENESKSSVKNINLNHCIRQLLSALKSLKFISKPTENNIEINSMVVKCWNHLRKIYCDDDIFPETAILSAFCTPFILINFLMIKLSNINHDQIFRISFVLYTHLFAQSIEDENEFNDKVQNIIKNNPIVIVEDIQKQIDRIATKTNPFCQATFYYGILNCVSFFNILISDAIEIFDQIFNHLIRLCRIESKNTFQIYRLLNQYLKLLVDHQCMIEMEISNNNNISKYFVTNILEKTLSIVDSEWESPINGAITLMKENYQFLIKFIIQTRLEEENFIQQILTEQLESASQLPFTSKAKYKKLAVLTENLSLQTKNIQFKLLPGLPFKMDSMFSYKVIKHLSITAITTSIADYYKSSIFWIVSSAQTEDDQEKIVYIQEKWSQLWLIPITQIFKTDQIQFMIVHNILMASILPSTLQHIPESMNLMMTKLSDCPYGQVCLIRIYLEKYSQISTLSSTYQLPSIKWLITILINCDDMIRVEGLALLCDEKLIRKNRPLVCDIILRFLRNNLNVDNCSFRQRMIRVLERFFYKIITCLCDRYGGNQLQPINEEHKNLISFISNTLKLLAISLLPGSSFQRKFTALNLIAAIITLIKNGNYHLTIRRLLTNNDHNQQIEPIPIRFMLLYGIIDKDDKIRRLTNEILNQYSKTSLVSLGQDDAYKLFSNNWIERLYIHYSRSFRHQECHIGGLLCKYLINIDPIENIHHIFKLVNDSIELFYSDSFRKHMLQSSQSNPLHGWLLTLNQCLDFDNLAHHLFETKSTGEKGSTVIRTKIVEPIINLCFDVLEYFLELLTPKNDLDIEYDEDDDDENFSSPSFLEMSESIKQIIQKDKDFENYKDFTSTNEFQLILSMCWLNMKESCFLIANLSTLSADLLCCLINRTDYDDIRDFLLLSAEKLCQSVNRMANLMQRCRHRGVIEACSISLTKFTRSFLRIHFYLHQILDSDSPILHEYRLAIKNFVEEILAVITRHKTQLKTSVTRRSAGLALIIQSVLIGEAESFQKDKTKLSDGNGCQKTLYDQFIDILINISQSPIDNNDADEKTDLQQANAMHVLRSILGTSVLSQMNYKTAEILFPICLNGFISPYWQIRNASLQLFGACITRLLGQKKRTKSKPIADDHNDNGDDENDNGDNNDGEIEESTITMNEFYSRYPNLLKLICQHLQQSSSSSYEDHRPEIVPVLALTASFTSFAQFDESKQLIEVKNCLKNSFIQYIECNRCWKIRMLAAKSLTNLSTLSEMNEFLTNSLNNSTITSNHYHGLLYCAKYMIEQKSNFESNNNNNEIECYRQTLCKRFEQYSHTIKAFYILRPLFQSIFHKKIENLNNFTDENESIETTNDNIRLDRENDLQWIFERTSFKNADNIRLLAAKQMNEWLRKNHNNNKHDVQTLILIAQILLALFEDEDRTVRFESLKIGEILFKNHQIISTNITIDMFIDYWLIEKNPNGYRALFKLILKRFEQSLLFIENVEQMNDILFEKEEKNVFAEPYLINIRLLNSFINHSNLIQEIINEEYDRNEFEKLTQRFYKQLKINDHYKSYRNDIMFKGIWRLPKYFLFVINHLLFLRLALLIEPDNLDHQKQTSLIIDNNPFYLQELCKEFNTIKMDLIHFEF</sequence>
<dbReference type="EMBL" id="NJHN03000023">
    <property type="protein sequence ID" value="KAH9425096.1"/>
    <property type="molecule type" value="Genomic_DNA"/>
</dbReference>
<protein>
    <recommendedName>
        <fullName evidence="8">Thyroid adenoma-associated protein homolog</fullName>
    </recommendedName>
</protein>
<evidence type="ECO:0008006" key="8">
    <source>
        <dbReference type="Google" id="ProtNLM"/>
    </source>
</evidence>
<dbReference type="InterPro" id="IPR056843">
    <property type="entry name" value="THADA-like_TPR"/>
</dbReference>
<feature type="domain" description="tRNA (32-2'-O)-methyltransferase regulator THADA-like TPR repeats region" evidence="4">
    <location>
        <begin position="425"/>
        <end position="636"/>
    </location>
</feature>
<dbReference type="InterPro" id="IPR056842">
    <property type="entry name" value="THADA-like_TPR_C"/>
</dbReference>
<dbReference type="InterPro" id="IPR051954">
    <property type="entry name" value="tRNA_methyltransferase_THADA"/>
</dbReference>
<keyword evidence="1" id="KW-0819">tRNA processing</keyword>
<proteinExistence type="predicted"/>
<reference evidence="6 7" key="2">
    <citation type="journal article" date="2022" name="Mol. Biol. Evol.">
        <title>Comparative Genomics Reveals Insights into the Divergent Evolution of Astigmatic Mites and Household Pest Adaptations.</title>
        <authorList>
            <person name="Xiong Q."/>
            <person name="Wan A.T."/>
            <person name="Liu X."/>
            <person name="Fung C.S."/>
            <person name="Xiao X."/>
            <person name="Malainual N."/>
            <person name="Hou J."/>
            <person name="Wang L."/>
            <person name="Wang M."/>
            <person name="Yang K.Y."/>
            <person name="Cui Y."/>
            <person name="Leung E.L."/>
            <person name="Nong W."/>
            <person name="Shin S.K."/>
            <person name="Au S.W."/>
            <person name="Jeong K.Y."/>
            <person name="Chew F.T."/>
            <person name="Hui J.H."/>
            <person name="Leung T.F."/>
            <person name="Tungtrongchitr A."/>
            <person name="Zhong N."/>
            <person name="Liu Z."/>
            <person name="Tsui S.K."/>
        </authorList>
    </citation>
    <scope>NUCLEOTIDE SEQUENCE [LARGE SCALE GENOMIC DNA]</scope>
    <source>
        <strain evidence="6">Derp</strain>
    </source>
</reference>
<evidence type="ECO:0000259" key="3">
    <source>
        <dbReference type="Pfam" id="PF10350"/>
    </source>
</evidence>
<dbReference type="InterPro" id="IPR019442">
    <property type="entry name" value="THADA/TRM732_DUF2428"/>
</dbReference>
<evidence type="ECO:0000313" key="7">
    <source>
        <dbReference type="Proteomes" id="UP000887458"/>
    </source>
</evidence>
<evidence type="ECO:0000259" key="4">
    <source>
        <dbReference type="Pfam" id="PF25150"/>
    </source>
</evidence>
<evidence type="ECO:0000259" key="5">
    <source>
        <dbReference type="Pfam" id="PF25151"/>
    </source>
</evidence>
<evidence type="ECO:0000256" key="2">
    <source>
        <dbReference type="SAM" id="MobiDB-lite"/>
    </source>
</evidence>
<evidence type="ECO:0000313" key="6">
    <source>
        <dbReference type="EMBL" id="KAH9425096.1"/>
    </source>
</evidence>
<accession>A0ABQ8JS32</accession>
<organism evidence="6 7">
    <name type="scientific">Dermatophagoides pteronyssinus</name>
    <name type="common">European house dust mite</name>
    <dbReference type="NCBI Taxonomy" id="6956"/>
    <lineage>
        <taxon>Eukaryota</taxon>
        <taxon>Metazoa</taxon>
        <taxon>Ecdysozoa</taxon>
        <taxon>Arthropoda</taxon>
        <taxon>Chelicerata</taxon>
        <taxon>Arachnida</taxon>
        <taxon>Acari</taxon>
        <taxon>Acariformes</taxon>
        <taxon>Sarcoptiformes</taxon>
        <taxon>Astigmata</taxon>
        <taxon>Psoroptidia</taxon>
        <taxon>Analgoidea</taxon>
        <taxon>Pyroglyphidae</taxon>
        <taxon>Dermatophagoidinae</taxon>
        <taxon>Dermatophagoides</taxon>
    </lineage>
</organism>
<keyword evidence="7" id="KW-1185">Reference proteome</keyword>